<evidence type="ECO:0000313" key="1">
    <source>
        <dbReference type="EMBL" id="NYE75441.1"/>
    </source>
</evidence>
<evidence type="ECO:0000313" key="2">
    <source>
        <dbReference type="Proteomes" id="UP000569914"/>
    </source>
</evidence>
<reference evidence="1 2" key="1">
    <citation type="submission" date="2020-07" db="EMBL/GenBank/DDBJ databases">
        <title>Sequencing the genomes of 1000 actinobacteria strains.</title>
        <authorList>
            <person name="Klenk H.-P."/>
        </authorList>
    </citation>
    <scope>NUCLEOTIDE SEQUENCE [LARGE SCALE GENOMIC DNA]</scope>
    <source>
        <strain evidence="1 2">DSM 22083</strain>
    </source>
</reference>
<sequence>MRWVETNRRPSQHEAVPASVWRRADRLLPEAKRLAGTFPSGSGPNCFGNVVAAAGVPDTAIVQVFPDQFKAWLDRQTEPVRGTGHVREPGTVLYWTEHGKLAHAAVTIGDGWVLNKPSQAWSCPRLIMTVRDLVNRWRYPTTRWYRRRMID</sequence>
<protein>
    <recommendedName>
        <fullName evidence="3">NlpC/P60 family protein</fullName>
    </recommendedName>
</protein>
<gene>
    <name evidence="1" type="ORF">BKA15_006770</name>
</gene>
<dbReference type="AlphaFoldDB" id="A0A7Y9IF19"/>
<evidence type="ECO:0008006" key="3">
    <source>
        <dbReference type="Google" id="ProtNLM"/>
    </source>
</evidence>
<name>A0A7Y9IF19_9ACTN</name>
<organism evidence="1 2">
    <name type="scientific">Microlunatus parietis</name>
    <dbReference type="NCBI Taxonomy" id="682979"/>
    <lineage>
        <taxon>Bacteria</taxon>
        <taxon>Bacillati</taxon>
        <taxon>Actinomycetota</taxon>
        <taxon>Actinomycetes</taxon>
        <taxon>Propionibacteriales</taxon>
        <taxon>Propionibacteriaceae</taxon>
        <taxon>Microlunatus</taxon>
    </lineage>
</organism>
<comment type="caution">
    <text evidence="1">The sequence shown here is derived from an EMBL/GenBank/DDBJ whole genome shotgun (WGS) entry which is preliminary data.</text>
</comment>
<accession>A0A7Y9IF19</accession>
<keyword evidence="2" id="KW-1185">Reference proteome</keyword>
<dbReference type="RefSeq" id="WP_179757941.1">
    <property type="nucleotide sequence ID" value="NZ_JACCBU010000001.1"/>
</dbReference>
<proteinExistence type="predicted"/>
<dbReference type="Proteomes" id="UP000569914">
    <property type="component" value="Unassembled WGS sequence"/>
</dbReference>
<dbReference type="EMBL" id="JACCBU010000001">
    <property type="protein sequence ID" value="NYE75441.1"/>
    <property type="molecule type" value="Genomic_DNA"/>
</dbReference>